<sequence>MKLVRKSNQKVENSGRMHEVSKALPDGFCVAGVALHTRMHAYEFATSSLDLP</sequence>
<proteinExistence type="predicted"/>
<dbReference type="AlphaFoldDB" id="A0A6A4H0K6"/>
<reference evidence="1" key="1">
    <citation type="journal article" date="2019" name="Environ. Microbiol.">
        <title>Fungal ecological strategies reflected in gene transcription - a case study of two litter decomposers.</title>
        <authorList>
            <person name="Barbi F."/>
            <person name="Kohler A."/>
            <person name="Barry K."/>
            <person name="Baskaran P."/>
            <person name="Daum C."/>
            <person name="Fauchery L."/>
            <person name="Ihrmark K."/>
            <person name="Kuo A."/>
            <person name="LaButti K."/>
            <person name="Lipzen A."/>
            <person name="Morin E."/>
            <person name="Grigoriev I.V."/>
            <person name="Henrissat B."/>
            <person name="Lindahl B."/>
            <person name="Martin F."/>
        </authorList>
    </citation>
    <scope>NUCLEOTIDE SEQUENCE</scope>
    <source>
        <strain evidence="1">JB14</strain>
    </source>
</reference>
<name>A0A6A4H0K6_9AGAR</name>
<dbReference type="Proteomes" id="UP000799118">
    <property type="component" value="Unassembled WGS sequence"/>
</dbReference>
<evidence type="ECO:0000313" key="1">
    <source>
        <dbReference type="EMBL" id="KAE9391769.1"/>
    </source>
</evidence>
<organism evidence="1 2">
    <name type="scientific">Gymnopus androsaceus JB14</name>
    <dbReference type="NCBI Taxonomy" id="1447944"/>
    <lineage>
        <taxon>Eukaryota</taxon>
        <taxon>Fungi</taxon>
        <taxon>Dikarya</taxon>
        <taxon>Basidiomycota</taxon>
        <taxon>Agaricomycotina</taxon>
        <taxon>Agaricomycetes</taxon>
        <taxon>Agaricomycetidae</taxon>
        <taxon>Agaricales</taxon>
        <taxon>Marasmiineae</taxon>
        <taxon>Omphalotaceae</taxon>
        <taxon>Gymnopus</taxon>
    </lineage>
</organism>
<gene>
    <name evidence="1" type="ORF">BT96DRAFT_925084</name>
</gene>
<dbReference type="EMBL" id="ML769613">
    <property type="protein sequence ID" value="KAE9391769.1"/>
    <property type="molecule type" value="Genomic_DNA"/>
</dbReference>
<keyword evidence="2" id="KW-1185">Reference proteome</keyword>
<evidence type="ECO:0000313" key="2">
    <source>
        <dbReference type="Proteomes" id="UP000799118"/>
    </source>
</evidence>
<protein>
    <submittedName>
        <fullName evidence="1">Uncharacterized protein</fullName>
    </submittedName>
</protein>
<accession>A0A6A4H0K6</accession>